<accession>A0A9X4AJE5</accession>
<dbReference type="AlphaFoldDB" id="A0A9X4AJE5"/>
<protein>
    <submittedName>
        <fullName evidence="2">Uncharacterized protein</fullName>
    </submittedName>
</protein>
<keyword evidence="1" id="KW-0472">Membrane</keyword>
<dbReference type="InterPro" id="IPR038728">
    <property type="entry name" value="YkvI-like"/>
</dbReference>
<dbReference type="PANTHER" id="PTHR37814">
    <property type="entry name" value="CONSERVED MEMBRANE PROTEIN"/>
    <property type="match status" value="1"/>
</dbReference>
<dbReference type="RefSeq" id="WP_259867138.1">
    <property type="nucleotide sequence ID" value="NZ_JAMQJZ010000017.1"/>
</dbReference>
<proteinExistence type="predicted"/>
<evidence type="ECO:0000313" key="3">
    <source>
        <dbReference type="Proteomes" id="UP001145072"/>
    </source>
</evidence>
<dbReference type="PANTHER" id="PTHR37814:SF1">
    <property type="entry name" value="MEMBRANE PROTEIN"/>
    <property type="match status" value="1"/>
</dbReference>
<dbReference type="Proteomes" id="UP001145072">
    <property type="component" value="Unassembled WGS sequence"/>
</dbReference>
<keyword evidence="3" id="KW-1185">Reference proteome</keyword>
<name>A0A9X4AJE5_9BACI</name>
<gene>
    <name evidence="2" type="ORF">NC661_17530</name>
</gene>
<keyword evidence="1" id="KW-0812">Transmembrane</keyword>
<evidence type="ECO:0000313" key="2">
    <source>
        <dbReference type="EMBL" id="MDC3422152.1"/>
    </source>
</evidence>
<dbReference type="EMBL" id="JAMQJZ010000017">
    <property type="protein sequence ID" value="MDC3422152.1"/>
    <property type="molecule type" value="Genomic_DNA"/>
</dbReference>
<evidence type="ECO:0000256" key="1">
    <source>
        <dbReference type="SAM" id="Phobius"/>
    </source>
</evidence>
<comment type="caution">
    <text evidence="2">The sequence shown here is derived from an EMBL/GenBank/DDBJ whole genome shotgun (WGS) entry which is preliminary data.</text>
</comment>
<organism evidence="2 3">
    <name type="scientific">Aquibacillus koreensis</name>
    <dbReference type="NCBI Taxonomy" id="279446"/>
    <lineage>
        <taxon>Bacteria</taxon>
        <taxon>Bacillati</taxon>
        <taxon>Bacillota</taxon>
        <taxon>Bacilli</taxon>
        <taxon>Bacillales</taxon>
        <taxon>Bacillaceae</taxon>
        <taxon>Aquibacillus</taxon>
    </lineage>
</organism>
<reference evidence="2" key="1">
    <citation type="submission" date="2022-06" db="EMBL/GenBank/DDBJ databases">
        <title>Aquibacillus sp. a new bacterium isolated from soil saline samples.</title>
        <authorList>
            <person name="Galisteo C."/>
            <person name="De La Haba R."/>
            <person name="Sanchez-Porro C."/>
            <person name="Ventosa A."/>
        </authorList>
    </citation>
    <scope>NUCLEOTIDE SEQUENCE</scope>
    <source>
        <strain evidence="2">JCM 12387</strain>
    </source>
</reference>
<sequence length="66" mass="7269">MNTLMKQKSNTLKIAAAYIGTIVGAGFATGQEVFQFFTSYGIQGIWGIILSAGLFYFFGYMILPLF</sequence>
<feature type="transmembrane region" description="Helical" evidence="1">
    <location>
        <begin position="40"/>
        <end position="63"/>
    </location>
</feature>
<keyword evidence="1" id="KW-1133">Transmembrane helix</keyword>